<evidence type="ECO:0000256" key="6">
    <source>
        <dbReference type="ARBA" id="ARBA00023239"/>
    </source>
</evidence>
<evidence type="ECO:0000256" key="3">
    <source>
        <dbReference type="ARBA" id="ARBA00011738"/>
    </source>
</evidence>
<comment type="subunit">
    <text evidence="3">Homodimer.</text>
</comment>
<dbReference type="InterPro" id="IPR001544">
    <property type="entry name" value="Aminotrans_IV"/>
</dbReference>
<evidence type="ECO:0000256" key="10">
    <source>
        <dbReference type="RuleBase" id="RU004106"/>
    </source>
</evidence>
<accession>A0A6B3TVS0</accession>
<dbReference type="NCBIfam" id="NF005800">
    <property type="entry name" value="PRK07650.1"/>
    <property type="match status" value="1"/>
</dbReference>
<dbReference type="FunFam" id="3.20.10.10:FF:000002">
    <property type="entry name" value="D-alanine aminotransferase"/>
    <property type="match status" value="1"/>
</dbReference>
<protein>
    <recommendedName>
        <fullName evidence="8">aminodeoxychorismate lyase</fullName>
        <ecNumber evidence="8">4.1.3.38</ecNumber>
    </recommendedName>
</protein>
<comment type="caution">
    <text evidence="12">The sequence shown here is derived from an EMBL/GenBank/DDBJ whole genome shotgun (WGS) entry which is preliminary data.</text>
</comment>
<dbReference type="GO" id="GO:0005829">
    <property type="term" value="C:cytosol"/>
    <property type="evidence" value="ECO:0007669"/>
    <property type="project" value="TreeGrafter"/>
</dbReference>
<evidence type="ECO:0000256" key="11">
    <source>
        <dbReference type="RuleBase" id="RU004516"/>
    </source>
</evidence>
<dbReference type="CDD" id="cd01559">
    <property type="entry name" value="ADCL_like"/>
    <property type="match status" value="1"/>
</dbReference>
<dbReference type="InterPro" id="IPR017824">
    <property type="entry name" value="Aminodeoxychorismate_lyase_IV"/>
</dbReference>
<comment type="catalytic activity">
    <reaction evidence="9">
        <text>4-amino-4-deoxychorismate = 4-aminobenzoate + pyruvate + H(+)</text>
        <dbReference type="Rhea" id="RHEA:16201"/>
        <dbReference type="ChEBI" id="CHEBI:15361"/>
        <dbReference type="ChEBI" id="CHEBI:15378"/>
        <dbReference type="ChEBI" id="CHEBI:17836"/>
        <dbReference type="ChEBI" id="CHEBI:58406"/>
        <dbReference type="EC" id="4.1.3.38"/>
    </reaction>
</comment>
<evidence type="ECO:0000313" key="12">
    <source>
        <dbReference type="EMBL" id="NEX79747.1"/>
    </source>
</evidence>
<dbReference type="PANTHER" id="PTHR42743:SF11">
    <property type="entry name" value="AMINODEOXYCHORISMATE LYASE"/>
    <property type="match status" value="1"/>
</dbReference>
<comment type="pathway">
    <text evidence="7">Cofactor biosynthesis; tetrahydrofolate biosynthesis; 4-aminobenzoate from chorismate: step 2/2.</text>
</comment>
<dbReference type="AlphaFoldDB" id="A0A6B3TVS0"/>
<evidence type="ECO:0000256" key="2">
    <source>
        <dbReference type="ARBA" id="ARBA00009320"/>
    </source>
</evidence>
<evidence type="ECO:0000256" key="7">
    <source>
        <dbReference type="ARBA" id="ARBA00035633"/>
    </source>
</evidence>
<evidence type="ECO:0000256" key="5">
    <source>
        <dbReference type="ARBA" id="ARBA00022909"/>
    </source>
</evidence>
<dbReference type="GO" id="GO:0008696">
    <property type="term" value="F:4-amino-4-deoxychorismate lyase activity"/>
    <property type="evidence" value="ECO:0007669"/>
    <property type="project" value="UniProtKB-EC"/>
</dbReference>
<name>A0A6B3TVS0_9BACI</name>
<dbReference type="SUPFAM" id="SSF56752">
    <property type="entry name" value="D-aminoacid aminotransferase-like PLP-dependent enzymes"/>
    <property type="match status" value="1"/>
</dbReference>
<keyword evidence="4 11" id="KW-0663">Pyridoxal phosphate</keyword>
<dbReference type="GO" id="GO:0030170">
    <property type="term" value="F:pyridoxal phosphate binding"/>
    <property type="evidence" value="ECO:0007669"/>
    <property type="project" value="InterPro"/>
</dbReference>
<organism evidence="12 13">
    <name type="scientific">Neobacillus thermocopriae</name>
    <dbReference type="NCBI Taxonomy" id="1215031"/>
    <lineage>
        <taxon>Bacteria</taxon>
        <taxon>Bacillati</taxon>
        <taxon>Bacillota</taxon>
        <taxon>Bacilli</taxon>
        <taxon>Bacillales</taxon>
        <taxon>Bacillaceae</taxon>
        <taxon>Neobacillus</taxon>
    </lineage>
</organism>
<keyword evidence="13" id="KW-1185">Reference proteome</keyword>
<dbReference type="PROSITE" id="PS00770">
    <property type="entry name" value="AA_TRANSFER_CLASS_4"/>
    <property type="match status" value="1"/>
</dbReference>
<dbReference type="InterPro" id="IPR050571">
    <property type="entry name" value="Class-IV_PLP-Dep_Aminotrnsfr"/>
</dbReference>
<evidence type="ECO:0000256" key="1">
    <source>
        <dbReference type="ARBA" id="ARBA00001933"/>
    </source>
</evidence>
<sequence>MYLYLNGSFIKKEEAFISPYDHGFLYGIGLFETFRVYDGHPFLLDDHLARLNHGLAEWNIHYRFERESIFQILQELLNINGLKNAYIRLNVSAGIGDIGLQMEPYTEPNIIIFPKSLPPAGEMTEKKAITLKLKRNTPEGKERLKSHHFMNNILAKREIGNSGDIEGIFLTEEGKIAEGIVSNVFWKKGNGLYTPALSTGILNGITRQFLMELARQKGYNVQEGHYSIEDVLQAEEMFVTNSIQEIVPITKFDRQVFPGKSGAFVQQLHYDYRRYSKYLWSRLYLS</sequence>
<gene>
    <name evidence="12" type="primary">pabC</name>
    <name evidence="12" type="ORF">G4Z05_12860</name>
</gene>
<dbReference type="Pfam" id="PF01063">
    <property type="entry name" value="Aminotran_4"/>
    <property type="match status" value="1"/>
</dbReference>
<reference evidence="12" key="1">
    <citation type="submission" date="2020-02" db="EMBL/GenBank/DDBJ databases">
        <title>Bacillus sedimentmangrovi sp. nov., isolated from sediment of the mangrove ecosystem.</title>
        <authorList>
            <person name="Liu G."/>
        </authorList>
    </citation>
    <scope>NUCLEOTIDE SEQUENCE [LARGE SCALE GENOMIC DNA]</scope>
    <source>
        <strain evidence="12">SgZ-7</strain>
    </source>
</reference>
<evidence type="ECO:0000313" key="13">
    <source>
        <dbReference type="Proteomes" id="UP000481621"/>
    </source>
</evidence>
<evidence type="ECO:0000256" key="9">
    <source>
        <dbReference type="ARBA" id="ARBA00049529"/>
    </source>
</evidence>
<comment type="similarity">
    <text evidence="2 10">Belongs to the class-IV pyridoxal-phosphate-dependent aminotransferase family.</text>
</comment>
<keyword evidence="5" id="KW-0289">Folate biosynthesis</keyword>
<dbReference type="Gene3D" id="3.30.470.10">
    <property type="match status" value="1"/>
</dbReference>
<dbReference type="GO" id="GO:0046656">
    <property type="term" value="P:folic acid biosynthetic process"/>
    <property type="evidence" value="ECO:0007669"/>
    <property type="project" value="UniProtKB-KW"/>
</dbReference>
<proteinExistence type="inferred from homology"/>
<comment type="cofactor">
    <cofactor evidence="1 11">
        <name>pyridoxal 5'-phosphate</name>
        <dbReference type="ChEBI" id="CHEBI:597326"/>
    </cofactor>
</comment>
<dbReference type="EC" id="4.1.3.38" evidence="8"/>
<dbReference type="InterPro" id="IPR043132">
    <property type="entry name" value="BCAT-like_C"/>
</dbReference>
<evidence type="ECO:0000256" key="4">
    <source>
        <dbReference type="ARBA" id="ARBA00022898"/>
    </source>
</evidence>
<evidence type="ECO:0000256" key="8">
    <source>
        <dbReference type="ARBA" id="ARBA00035676"/>
    </source>
</evidence>
<dbReference type="Gene3D" id="3.20.10.10">
    <property type="entry name" value="D-amino Acid Aminotransferase, subunit A, domain 2"/>
    <property type="match status" value="1"/>
</dbReference>
<dbReference type="Proteomes" id="UP000481621">
    <property type="component" value="Unassembled WGS sequence"/>
</dbReference>
<dbReference type="PANTHER" id="PTHR42743">
    <property type="entry name" value="AMINO-ACID AMINOTRANSFERASE"/>
    <property type="match status" value="1"/>
</dbReference>
<dbReference type="EMBL" id="JAAIUV010000022">
    <property type="protein sequence ID" value="NEX79747.1"/>
    <property type="molecule type" value="Genomic_DNA"/>
</dbReference>
<dbReference type="InterPro" id="IPR036038">
    <property type="entry name" value="Aminotransferase-like"/>
</dbReference>
<keyword evidence="6 12" id="KW-0456">Lyase</keyword>
<dbReference type="GO" id="GO:0008652">
    <property type="term" value="P:amino acid biosynthetic process"/>
    <property type="evidence" value="ECO:0007669"/>
    <property type="project" value="UniProtKB-ARBA"/>
</dbReference>
<dbReference type="InterPro" id="IPR043131">
    <property type="entry name" value="BCAT-like_N"/>
</dbReference>
<dbReference type="InterPro" id="IPR018300">
    <property type="entry name" value="Aminotrans_IV_CS"/>
</dbReference>
<dbReference type="RefSeq" id="WP_163252249.1">
    <property type="nucleotide sequence ID" value="NZ_JAAIUV010000022.1"/>
</dbReference>